<organism evidence="4 5">
    <name type="scientific">Hericium alpestre</name>
    <dbReference type="NCBI Taxonomy" id="135208"/>
    <lineage>
        <taxon>Eukaryota</taxon>
        <taxon>Fungi</taxon>
        <taxon>Dikarya</taxon>
        <taxon>Basidiomycota</taxon>
        <taxon>Agaricomycotina</taxon>
        <taxon>Agaricomycetes</taxon>
        <taxon>Russulales</taxon>
        <taxon>Hericiaceae</taxon>
        <taxon>Hericium</taxon>
    </lineage>
</organism>
<dbReference type="PANTHER" id="PTHR43355:SF2">
    <property type="entry name" value="FLAVIN REDUCTASE (NADPH)"/>
    <property type="match status" value="1"/>
</dbReference>
<name>A0A4Y9ZSL9_9AGAM</name>
<evidence type="ECO:0000313" key="4">
    <source>
        <dbReference type="EMBL" id="TFY77792.1"/>
    </source>
</evidence>
<proteinExistence type="inferred from homology"/>
<dbReference type="OrthoDB" id="10254221at2759"/>
<feature type="chain" id="PRO_5021439949" description="NAD(P)-binding domain-containing protein" evidence="2">
    <location>
        <begin position="23"/>
        <end position="215"/>
    </location>
</feature>
<evidence type="ECO:0000259" key="3">
    <source>
        <dbReference type="Pfam" id="PF13460"/>
    </source>
</evidence>
<dbReference type="GO" id="GO:0016646">
    <property type="term" value="F:oxidoreductase activity, acting on the CH-NH group of donors, NAD or NADP as acceptor"/>
    <property type="evidence" value="ECO:0007669"/>
    <property type="project" value="TreeGrafter"/>
</dbReference>
<keyword evidence="2" id="KW-0732">Signal</keyword>
<dbReference type="SUPFAM" id="SSF51735">
    <property type="entry name" value="NAD(P)-binding Rossmann-fold domains"/>
    <property type="match status" value="1"/>
</dbReference>
<keyword evidence="5" id="KW-1185">Reference proteome</keyword>
<dbReference type="Pfam" id="PF13460">
    <property type="entry name" value="NAD_binding_10"/>
    <property type="match status" value="1"/>
</dbReference>
<evidence type="ECO:0000256" key="1">
    <source>
        <dbReference type="ARBA" id="ARBA00038376"/>
    </source>
</evidence>
<dbReference type="Gene3D" id="3.40.50.720">
    <property type="entry name" value="NAD(P)-binding Rossmann-like Domain"/>
    <property type="match status" value="1"/>
</dbReference>
<evidence type="ECO:0000256" key="2">
    <source>
        <dbReference type="SAM" id="SignalP"/>
    </source>
</evidence>
<dbReference type="STRING" id="135208.A0A4Y9ZSL9"/>
<dbReference type="InterPro" id="IPR051606">
    <property type="entry name" value="Polyketide_Oxido-like"/>
</dbReference>
<protein>
    <recommendedName>
        <fullName evidence="3">NAD(P)-binding domain-containing protein</fullName>
    </recommendedName>
</protein>
<dbReference type="AlphaFoldDB" id="A0A4Y9ZSL9"/>
<dbReference type="InterPro" id="IPR036291">
    <property type="entry name" value="NAD(P)-bd_dom_sf"/>
</dbReference>
<dbReference type="PANTHER" id="PTHR43355">
    <property type="entry name" value="FLAVIN REDUCTASE (NADPH)"/>
    <property type="match status" value="1"/>
</dbReference>
<feature type="domain" description="NAD(P)-binding" evidence="3">
    <location>
        <begin position="7"/>
        <end position="201"/>
    </location>
</feature>
<comment type="caution">
    <text evidence="4">The sequence shown here is derived from an EMBL/GenBank/DDBJ whole genome shotgun (WGS) entry which is preliminary data.</text>
</comment>
<dbReference type="Proteomes" id="UP000298061">
    <property type="component" value="Unassembled WGS sequence"/>
</dbReference>
<accession>A0A4Y9ZSL9</accession>
<feature type="signal peptide" evidence="2">
    <location>
        <begin position="1"/>
        <end position="22"/>
    </location>
</feature>
<reference evidence="4 5" key="1">
    <citation type="submission" date="2019-02" db="EMBL/GenBank/DDBJ databases">
        <title>Genome sequencing of the rare red list fungi Hericium alpestre (H. flagellum).</title>
        <authorList>
            <person name="Buettner E."/>
            <person name="Kellner H."/>
        </authorList>
    </citation>
    <scope>NUCLEOTIDE SEQUENCE [LARGE SCALE GENOMIC DNA]</scope>
    <source>
        <strain evidence="4 5">DSM 108284</strain>
    </source>
</reference>
<dbReference type="InterPro" id="IPR016040">
    <property type="entry name" value="NAD(P)-bd_dom"/>
</dbReference>
<comment type="similarity">
    <text evidence="1">Belongs to the avfA family.</text>
</comment>
<dbReference type="EMBL" id="SFCI01000822">
    <property type="protein sequence ID" value="TFY77792.1"/>
    <property type="molecule type" value="Genomic_DNA"/>
</dbReference>
<sequence>MRVLVLGGTGAAGILLVEQALAAHHVVVVYARSPQKLPDHISSDRHVIIVKGELTDEESLSKAMEGVEAVLSALGPSAWHPSGTPLAKGYQLVLQVMHAQGVKRIIALGTPSIKDPNDKFSPTFAAMVLTVATLARSAYKDIVAVGDVIRADEEAVWTIPRVPILTNSPKKDVVAGYVGDAEVGTSVSRAAFAAFVVQELEKAEWVKKAPLISSP</sequence>
<gene>
    <name evidence="4" type="ORF">EWM64_g6221</name>
</gene>
<evidence type="ECO:0000313" key="5">
    <source>
        <dbReference type="Proteomes" id="UP000298061"/>
    </source>
</evidence>